<gene>
    <name evidence="2" type="ORF">GCM10009787_19270</name>
</gene>
<keyword evidence="3" id="KW-1185">Reference proteome</keyword>
<accession>A0ABN3BDX4</accession>
<comment type="caution">
    <text evidence="2">The sequence shown here is derived from an EMBL/GenBank/DDBJ whole genome shotgun (WGS) entry which is preliminary data.</text>
</comment>
<evidence type="ECO:0000313" key="3">
    <source>
        <dbReference type="Proteomes" id="UP001501391"/>
    </source>
</evidence>
<protein>
    <recommendedName>
        <fullName evidence="1">Glycosyl transferase family 28 C-terminal domain-containing protein</fullName>
    </recommendedName>
</protein>
<dbReference type="EMBL" id="BAAAOQ010000005">
    <property type="protein sequence ID" value="GAA2194216.1"/>
    <property type="molecule type" value="Genomic_DNA"/>
</dbReference>
<dbReference type="SUPFAM" id="SSF53756">
    <property type="entry name" value="UDP-Glycosyltransferase/glycogen phosphorylase"/>
    <property type="match status" value="1"/>
</dbReference>
<dbReference type="Gene3D" id="3.40.50.2000">
    <property type="entry name" value="Glycogen Phosphorylase B"/>
    <property type="match status" value="1"/>
</dbReference>
<dbReference type="RefSeq" id="WP_346162494.1">
    <property type="nucleotide sequence ID" value="NZ_BAAAOQ010000005.1"/>
</dbReference>
<feature type="domain" description="Glycosyl transferase family 28 C-terminal" evidence="1">
    <location>
        <begin position="222"/>
        <end position="365"/>
    </location>
</feature>
<evidence type="ECO:0000259" key="1">
    <source>
        <dbReference type="Pfam" id="PF04101"/>
    </source>
</evidence>
<evidence type="ECO:0000313" key="2">
    <source>
        <dbReference type="EMBL" id="GAA2194216.1"/>
    </source>
</evidence>
<dbReference type="InterPro" id="IPR007235">
    <property type="entry name" value="Glyco_trans_28_C"/>
</dbReference>
<sequence>MRVVMYWHNGRSLGHTAESAKVAHGLADSGQEFHLSGLTGAYRGLDLLPSAMDVVKLPAFTNYDNVAGWATRGRAAMAAGPLFRMRAEMAEVFLRHYEPDVLLVNHLPKGAENELAPALTSTRGNGGRRILTLRGVLFDADKTNREYFSEEGARWIDQHFDAIHVHTHPDVFRLEDHYAVPGYLKDRIRYTGYLVDEFRLSKEAARARLGVAHGERLIVAGMGGGQGAMPLWNALIDALTKQDTEFDRVRLVTGPYLEAGDAEALRERAASLPWLEITSYEPAMMVWMAAADLFVGAAGANMLSEILAVGCNSVVIPRQVRESEQRIHAQLLADRGLVRMCDLPEVLSGAVAPVLAEALREPLAPESGNLLGGARRYPALLGGEEA</sequence>
<reference evidence="2 3" key="1">
    <citation type="journal article" date="2019" name="Int. J. Syst. Evol. Microbiol.">
        <title>The Global Catalogue of Microorganisms (GCM) 10K type strain sequencing project: providing services to taxonomists for standard genome sequencing and annotation.</title>
        <authorList>
            <consortium name="The Broad Institute Genomics Platform"/>
            <consortium name="The Broad Institute Genome Sequencing Center for Infectious Disease"/>
            <person name="Wu L."/>
            <person name="Ma J."/>
        </authorList>
    </citation>
    <scope>NUCLEOTIDE SEQUENCE [LARGE SCALE GENOMIC DNA]</scope>
    <source>
        <strain evidence="2 3">JCM 14924</strain>
    </source>
</reference>
<name>A0ABN3BDX4_9ACTN</name>
<proteinExistence type="predicted"/>
<dbReference type="PANTHER" id="PTHR21015">
    <property type="entry name" value="UDP-N-ACETYLGLUCOSAMINE--N-ACETYLMURAMYL-(PENTAPEPTIDE) PYROPHOSPHORYL-UNDECAPRENOL N-ACETYLGLUCOSAMINE TRANSFERASE 1"/>
    <property type="match status" value="1"/>
</dbReference>
<dbReference type="Pfam" id="PF04101">
    <property type="entry name" value="Glyco_tran_28_C"/>
    <property type="match status" value="1"/>
</dbReference>
<organism evidence="2 3">
    <name type="scientific">Streptomyces bangladeshensis</name>
    <dbReference type="NCBI Taxonomy" id="295352"/>
    <lineage>
        <taxon>Bacteria</taxon>
        <taxon>Bacillati</taxon>
        <taxon>Actinomycetota</taxon>
        <taxon>Actinomycetes</taxon>
        <taxon>Kitasatosporales</taxon>
        <taxon>Streptomycetaceae</taxon>
        <taxon>Streptomyces</taxon>
    </lineage>
</organism>
<dbReference type="Proteomes" id="UP001501391">
    <property type="component" value="Unassembled WGS sequence"/>
</dbReference>
<dbReference type="PANTHER" id="PTHR21015:SF28">
    <property type="entry name" value="SLL1722 PROTEIN"/>
    <property type="match status" value="1"/>
</dbReference>